<keyword evidence="2" id="KW-1185">Reference proteome</keyword>
<name>A0ABN9TIV9_9DINO</name>
<proteinExistence type="predicted"/>
<sequence>MVAIQVNHTCQLDSDTLTGLAIQGDIFARRERLLREIMLVDKCTWDDAHERLIEMDVVNEEFYWFQTLPYRLGFSLAVAGGLASCVLVFSKTCSLPYARGVDLPEGVQDISEMTYNQVGTWTWAWMEPMIGRGRRVSSSCACSSAALSPSRCRWPRTPRRCWGGAPTAWRASSRSTTDGGYRARMGENDARGGHEFHAPLQAPYADRRKQEAELPGPLGLGPGLTRSRRAQDVEWCRRRTRLRSLGSPPAAALWAASGLVSLEPGGAGLSRRLVAAASPACTREHGEAELFPMALGATALVWLQVLTGRIEDRGQHLARPAACPTRPRRHRAE</sequence>
<organism evidence="1 2">
    <name type="scientific">Prorocentrum cordatum</name>
    <dbReference type="NCBI Taxonomy" id="2364126"/>
    <lineage>
        <taxon>Eukaryota</taxon>
        <taxon>Sar</taxon>
        <taxon>Alveolata</taxon>
        <taxon>Dinophyceae</taxon>
        <taxon>Prorocentrales</taxon>
        <taxon>Prorocentraceae</taxon>
        <taxon>Prorocentrum</taxon>
    </lineage>
</organism>
<reference evidence="1" key="1">
    <citation type="submission" date="2023-10" db="EMBL/GenBank/DDBJ databases">
        <authorList>
            <person name="Chen Y."/>
            <person name="Shah S."/>
            <person name="Dougan E. K."/>
            <person name="Thang M."/>
            <person name="Chan C."/>
        </authorList>
    </citation>
    <scope>NUCLEOTIDE SEQUENCE [LARGE SCALE GENOMIC DNA]</scope>
</reference>
<dbReference type="EMBL" id="CAUYUJ010014716">
    <property type="protein sequence ID" value="CAK0845123.1"/>
    <property type="molecule type" value="Genomic_DNA"/>
</dbReference>
<evidence type="ECO:0000313" key="1">
    <source>
        <dbReference type="EMBL" id="CAK0845123.1"/>
    </source>
</evidence>
<dbReference type="Proteomes" id="UP001189429">
    <property type="component" value="Unassembled WGS sequence"/>
</dbReference>
<gene>
    <name evidence="1" type="ORF">PCOR1329_LOCUS39007</name>
</gene>
<comment type="caution">
    <text evidence="1">The sequence shown here is derived from an EMBL/GenBank/DDBJ whole genome shotgun (WGS) entry which is preliminary data.</text>
</comment>
<evidence type="ECO:0000313" key="2">
    <source>
        <dbReference type="Proteomes" id="UP001189429"/>
    </source>
</evidence>
<protein>
    <submittedName>
        <fullName evidence="1">Uncharacterized protein</fullName>
    </submittedName>
</protein>
<accession>A0ABN9TIV9</accession>